<organism evidence="3 4">
    <name type="scientific">Polaromonas jejuensis</name>
    <dbReference type="NCBI Taxonomy" id="457502"/>
    <lineage>
        <taxon>Bacteria</taxon>
        <taxon>Pseudomonadati</taxon>
        <taxon>Pseudomonadota</taxon>
        <taxon>Betaproteobacteria</taxon>
        <taxon>Burkholderiales</taxon>
        <taxon>Comamonadaceae</taxon>
        <taxon>Polaromonas</taxon>
    </lineage>
</organism>
<protein>
    <submittedName>
        <fullName evidence="3">DUF1631 family protein</fullName>
    </submittedName>
</protein>
<proteinExistence type="predicted"/>
<feature type="compositionally biased region" description="Polar residues" evidence="2">
    <location>
        <begin position="292"/>
        <end position="307"/>
    </location>
</feature>
<evidence type="ECO:0000313" key="3">
    <source>
        <dbReference type="EMBL" id="MFC5519774.1"/>
    </source>
</evidence>
<dbReference type="Proteomes" id="UP001596084">
    <property type="component" value="Unassembled WGS sequence"/>
</dbReference>
<feature type="coiled-coil region" evidence="1">
    <location>
        <begin position="121"/>
        <end position="148"/>
    </location>
</feature>
<dbReference type="InterPro" id="IPR012434">
    <property type="entry name" value="DUF1631"/>
</dbReference>
<feature type="region of interest" description="Disordered" evidence="2">
    <location>
        <begin position="225"/>
        <end position="313"/>
    </location>
</feature>
<keyword evidence="4" id="KW-1185">Reference proteome</keyword>
<accession>A0ABW0QAS4</accession>
<name>A0ABW0QAS4_9BURK</name>
<keyword evidence="1" id="KW-0175">Coiled coil</keyword>
<dbReference type="Pfam" id="PF07793">
    <property type="entry name" value="DUF1631"/>
    <property type="match status" value="1"/>
</dbReference>
<evidence type="ECO:0000256" key="2">
    <source>
        <dbReference type="SAM" id="MobiDB-lite"/>
    </source>
</evidence>
<gene>
    <name evidence="3" type="ORF">ACFPP7_02420</name>
</gene>
<dbReference type="RefSeq" id="WP_068834906.1">
    <property type="nucleotide sequence ID" value="NZ_JBHSMX010000004.1"/>
</dbReference>
<sequence length="822" mass="89907">MAPSNNKNSFLAGQARALFTEHAVRTLPTLAKAIQDRLSALASQPGSAREMQELRDAWQAFQKSGPAWVQGTASAWNKAQSIPLLPATAPSRFAESSKLELMGDEVMEDKILASRLALRLLDSVSWELNDLRLRVQNLEATSELHKQDILRPEVLAQHLVEQWARAPLPREVWRLVQDLIQKSMGEHLLEIYHAANEFLVQQGVMAEIDLRSLVKRTPFAAGAAAGTATAPKMPAEPDQEKSLPSDGSGRFGFGAVGHPTGAAGSPGSGSASNFRSGPAVGGATTRGGAAGSSQTDPASAPQGSVSGRTPVYDETRMQTGTTPLARARMRAQGVMGHLRRLLSDQVAGYDDTRPSRVSPQLQRAMGSVLRAEESGAEPTLLADAAGQVYGQVHVDQAAGALRERTSALKQAAATSSEKATIEIVALMFQSILAEDRIPPVIRVWFARLQMPVLRVAISEPEFFGSLQHPARRLIDRMGSCVLGFDVTVSGGAMEAEIKRVVQVIEQYPETGRRVFQLVYDEFDRFLSKFLSQQGSSARVVSVAQQVEQKETMTIQYTIEMRHMLNDMPVRDEIREFLFKIWAEVLAMTAMKNGPQHAETIALKRASADLVWAASAKPNREDRARVIADLPKMLQLLRLGMTMLGLTVPEQDRRLKVISDTLADAFMSKTDAISMERVEAMAKRLANLEDYLSDEDVGDLPLDTDSLVTMIGIDAADIEVITDGGSQPTEAMRAWAKELQLGTWFSLDHNGKISHVQFAWCSDRKQLHLFASADGRNFLIQARRLAAYLQAGLLLPTEEEALTVRATRDALAKLDANPERLLG</sequence>
<reference evidence="4" key="1">
    <citation type="journal article" date="2019" name="Int. J. Syst. Evol. Microbiol.">
        <title>The Global Catalogue of Microorganisms (GCM) 10K type strain sequencing project: providing services to taxonomists for standard genome sequencing and annotation.</title>
        <authorList>
            <consortium name="The Broad Institute Genomics Platform"/>
            <consortium name="The Broad Institute Genome Sequencing Center for Infectious Disease"/>
            <person name="Wu L."/>
            <person name="Ma J."/>
        </authorList>
    </citation>
    <scope>NUCLEOTIDE SEQUENCE [LARGE SCALE GENOMIC DNA]</scope>
    <source>
        <strain evidence="4">CGMCC 4.7277</strain>
    </source>
</reference>
<evidence type="ECO:0000313" key="4">
    <source>
        <dbReference type="Proteomes" id="UP001596084"/>
    </source>
</evidence>
<comment type="caution">
    <text evidence="3">The sequence shown here is derived from an EMBL/GenBank/DDBJ whole genome shotgun (WGS) entry which is preliminary data.</text>
</comment>
<evidence type="ECO:0000256" key="1">
    <source>
        <dbReference type="SAM" id="Coils"/>
    </source>
</evidence>
<feature type="compositionally biased region" description="Low complexity" evidence="2">
    <location>
        <begin position="261"/>
        <end position="283"/>
    </location>
</feature>
<dbReference type="EMBL" id="JBHSMX010000004">
    <property type="protein sequence ID" value="MFC5519774.1"/>
    <property type="molecule type" value="Genomic_DNA"/>
</dbReference>